<organism evidence="1 2">
    <name type="scientific">Edwardsiella anguillarum ET080813</name>
    <dbReference type="NCBI Taxonomy" id="667120"/>
    <lineage>
        <taxon>Bacteria</taxon>
        <taxon>Pseudomonadati</taxon>
        <taxon>Pseudomonadota</taxon>
        <taxon>Gammaproteobacteria</taxon>
        <taxon>Enterobacterales</taxon>
        <taxon>Hafniaceae</taxon>
        <taxon>Edwardsiella</taxon>
    </lineage>
</organism>
<geneLocation type="plasmid" evidence="1 2">
    <name>1</name>
</geneLocation>
<name>A0A076LVW8_9GAMM</name>
<keyword evidence="1" id="KW-0614">Plasmid</keyword>
<dbReference type="HOGENOM" id="CLU_3343105_0_0_6"/>
<dbReference type="Proteomes" id="UP000028681">
    <property type="component" value="Plasmid 1"/>
</dbReference>
<evidence type="ECO:0000313" key="2">
    <source>
        <dbReference type="Proteomes" id="UP000028681"/>
    </source>
</evidence>
<dbReference type="KEGG" id="ete:ETEE_p1067"/>
<accession>A0A076LVW8</accession>
<evidence type="ECO:0008006" key="3">
    <source>
        <dbReference type="Google" id="ProtNLM"/>
    </source>
</evidence>
<reference evidence="1 2" key="1">
    <citation type="journal article" date="2012" name="PLoS ONE">
        <title>Edwardsiella comparative phylogenomics reveal the new intra/inter-species taxonomic relationships, virulence evolution and niche adaptation mechanisms.</title>
        <authorList>
            <person name="Yang M."/>
            <person name="Lv Y."/>
            <person name="Xiao J."/>
            <person name="Wu H."/>
            <person name="Zheng H."/>
            <person name="Liu Q."/>
            <person name="Zhang Y."/>
            <person name="Wang Q."/>
        </authorList>
    </citation>
    <scope>NUCLEOTIDE SEQUENCE [LARGE SCALE GENOMIC DNA]</scope>
    <source>
        <strain evidence="2">080813</strain>
        <plasmid evidence="2">Plasmid 1</plasmid>
    </source>
</reference>
<proteinExistence type="predicted"/>
<gene>
    <name evidence="1" type="ORF">ETEE_p1067</name>
</gene>
<sequence length="37" mass="4318">MAPCCNRGFSFSVSKNTIYSIKNQYRKHTDNPYVECD</sequence>
<protein>
    <recommendedName>
        <fullName evidence="3">Transposase</fullName>
    </recommendedName>
</protein>
<dbReference type="EMBL" id="CP006665">
    <property type="protein sequence ID" value="AIJ10658.1"/>
    <property type="molecule type" value="Genomic_DNA"/>
</dbReference>
<dbReference type="AlphaFoldDB" id="A0A076LVW8"/>
<evidence type="ECO:0000313" key="1">
    <source>
        <dbReference type="EMBL" id="AIJ10658.1"/>
    </source>
</evidence>